<feature type="region of interest" description="Disordered" evidence="1">
    <location>
        <begin position="20"/>
        <end position="46"/>
    </location>
</feature>
<dbReference type="EMBL" id="AGSI01000012">
    <property type="protein sequence ID" value="EIE21548.1"/>
    <property type="molecule type" value="Genomic_DNA"/>
</dbReference>
<organism evidence="2 3">
    <name type="scientific">Coccomyxa subellipsoidea (strain C-169)</name>
    <name type="common">Green microalga</name>
    <dbReference type="NCBI Taxonomy" id="574566"/>
    <lineage>
        <taxon>Eukaryota</taxon>
        <taxon>Viridiplantae</taxon>
        <taxon>Chlorophyta</taxon>
        <taxon>core chlorophytes</taxon>
        <taxon>Trebouxiophyceae</taxon>
        <taxon>Trebouxiophyceae incertae sedis</taxon>
        <taxon>Coccomyxaceae</taxon>
        <taxon>Coccomyxa</taxon>
        <taxon>Coccomyxa subellipsoidea</taxon>
    </lineage>
</organism>
<dbReference type="OrthoDB" id="10352037at2759"/>
<evidence type="ECO:0000256" key="1">
    <source>
        <dbReference type="SAM" id="MobiDB-lite"/>
    </source>
</evidence>
<accession>I0YT29</accession>
<dbReference type="AlphaFoldDB" id="I0YT29"/>
<dbReference type="RefSeq" id="XP_005646092.1">
    <property type="nucleotide sequence ID" value="XM_005646035.1"/>
</dbReference>
<evidence type="ECO:0000313" key="3">
    <source>
        <dbReference type="Proteomes" id="UP000007264"/>
    </source>
</evidence>
<keyword evidence="3" id="KW-1185">Reference proteome</keyword>
<protein>
    <submittedName>
        <fullName evidence="2">Uncharacterized protein</fullName>
    </submittedName>
</protein>
<dbReference type="KEGG" id="csl:COCSUDRAFT_43248"/>
<sequence>MASRFILGRGGAVAATASAIGAPSSSHCRAQTQNRGGLPNSSKGDKDASLAVKQAQDGGHLTNRLIGEVDQEWLVTDVYNNNVMFGPEEISEVVNTVMGMPAREAPKALVGSDVAIHEVRDDLSDSDESNATDANEYMHAAGMQVVRANSERENMVQALNNLLNQPNVQSVVLRHLLEDPTVQTLINDRNRVAGDTFLPQAARAGFEPGWEEVPSDADPEHEGSNSIKNIAERVAANIVNLGQHIRDSAAHLLVNLGYQIHQLLGRPFKQAAEGKSAEKSNEKSPQEWLPKVLMTVGCAVITLLLFKRLRIV</sequence>
<feature type="compositionally biased region" description="Polar residues" evidence="1">
    <location>
        <begin position="27"/>
        <end position="42"/>
    </location>
</feature>
<gene>
    <name evidence="2" type="ORF">COCSUDRAFT_43248</name>
</gene>
<comment type="caution">
    <text evidence="2">The sequence shown here is derived from an EMBL/GenBank/DDBJ whole genome shotgun (WGS) entry which is preliminary data.</text>
</comment>
<dbReference type="Proteomes" id="UP000007264">
    <property type="component" value="Unassembled WGS sequence"/>
</dbReference>
<reference evidence="2 3" key="1">
    <citation type="journal article" date="2012" name="Genome Biol.">
        <title>The genome of the polar eukaryotic microalga coccomyxa subellipsoidea reveals traits of cold adaptation.</title>
        <authorList>
            <person name="Blanc G."/>
            <person name="Agarkova I."/>
            <person name="Grimwood J."/>
            <person name="Kuo A."/>
            <person name="Brueggeman A."/>
            <person name="Dunigan D."/>
            <person name="Gurnon J."/>
            <person name="Ladunga I."/>
            <person name="Lindquist E."/>
            <person name="Lucas S."/>
            <person name="Pangilinan J."/>
            <person name="Proschold T."/>
            <person name="Salamov A."/>
            <person name="Schmutz J."/>
            <person name="Weeks D."/>
            <person name="Yamada T."/>
            <person name="Claverie J.M."/>
            <person name="Grigoriev I."/>
            <person name="Van Etten J."/>
            <person name="Lomsadze A."/>
            <person name="Borodovsky M."/>
        </authorList>
    </citation>
    <scope>NUCLEOTIDE SEQUENCE [LARGE SCALE GENOMIC DNA]</scope>
    <source>
        <strain evidence="2 3">C-169</strain>
    </source>
</reference>
<name>I0YT29_COCSC</name>
<proteinExistence type="predicted"/>
<dbReference type="GeneID" id="17039532"/>
<evidence type="ECO:0000313" key="2">
    <source>
        <dbReference type="EMBL" id="EIE21548.1"/>
    </source>
</evidence>